<protein>
    <submittedName>
        <fullName evidence="2">BlsB</fullName>
    </submittedName>
</protein>
<keyword evidence="1" id="KW-0812">Transmembrane</keyword>
<reference evidence="2" key="1">
    <citation type="journal article" date="2006" name="J. Biotechnol.">
        <title>Under the influence of the active deodorant ingredient 4-hydroxy-3-methoxybenzyl alcohol, the skin bacterium Corynebacterium jeikeium moderately responds with differential gene expression.</title>
        <authorList>
            <person name="Brune I."/>
            <person name="Becker A."/>
            <person name="Paarmann D."/>
            <person name="Albersmeier A."/>
            <person name="Kalinowski J."/>
            <person name="Puhler A."/>
            <person name="Tauch A."/>
        </authorList>
    </citation>
    <scope>NUCLEOTIDE SEQUENCE</scope>
    <source>
        <strain evidence="2">A501</strain>
        <plasmid evidence="2">pA501</plasmid>
    </source>
</reference>
<keyword evidence="1" id="KW-0472">Membrane</keyword>
<feature type="transmembrane region" description="Helical" evidence="1">
    <location>
        <begin position="27"/>
        <end position="46"/>
    </location>
</feature>
<accession>Q79JE3</accession>
<sequence>MKMTTLIIICALAAVAGLQYFLPRFGPNILGAVIPILFAVAAVILLMNNGVDRIRDILLPLAGFFALLCIWGGAIEAKKAKTEDEMEKIDRQIS</sequence>
<geneLocation type="plasmid" evidence="2">
    <name>pA501</name>
</geneLocation>
<evidence type="ECO:0000256" key="1">
    <source>
        <dbReference type="SAM" id="Phobius"/>
    </source>
</evidence>
<feature type="transmembrane region" description="Helical" evidence="1">
    <location>
        <begin position="58"/>
        <end position="75"/>
    </location>
</feature>
<organism evidence="2">
    <name type="scientific">Corynebacterium jeikeium</name>
    <dbReference type="NCBI Taxonomy" id="38289"/>
    <lineage>
        <taxon>Bacteria</taxon>
        <taxon>Bacillati</taxon>
        <taxon>Actinomycetota</taxon>
        <taxon>Actinomycetes</taxon>
        <taxon>Mycobacteriales</taxon>
        <taxon>Corynebacteriaceae</taxon>
        <taxon>Corynebacterium</taxon>
    </lineage>
</organism>
<evidence type="ECO:0000313" key="2">
    <source>
        <dbReference type="EMBL" id="AAP22006.1"/>
    </source>
</evidence>
<keyword evidence="1" id="KW-1133">Transmembrane helix</keyword>
<gene>
    <name evidence="2" type="primary">blsB</name>
</gene>
<dbReference type="EMBL" id="AY266269">
    <property type="protein sequence ID" value="AAP22006.1"/>
    <property type="molecule type" value="Genomic_DNA"/>
</dbReference>
<name>Q79JE3_CORJE</name>
<keyword evidence="2" id="KW-0614">Plasmid</keyword>
<proteinExistence type="predicted"/>
<dbReference type="AlphaFoldDB" id="Q79JE3"/>